<gene>
    <name evidence="1" type="ORF">UFOPK3167_01214</name>
</gene>
<dbReference type="InterPro" id="IPR052022">
    <property type="entry name" value="26kDa_periplasmic_antigen"/>
</dbReference>
<dbReference type="InterPro" id="IPR007497">
    <property type="entry name" value="SIMPL/DUF541"/>
</dbReference>
<proteinExistence type="predicted"/>
<reference evidence="1" key="1">
    <citation type="submission" date="2020-05" db="EMBL/GenBank/DDBJ databases">
        <authorList>
            <person name="Chiriac C."/>
            <person name="Salcher M."/>
            <person name="Ghai R."/>
            <person name="Kavagutti S V."/>
        </authorList>
    </citation>
    <scope>NUCLEOTIDE SEQUENCE</scope>
</reference>
<dbReference type="GO" id="GO:0006974">
    <property type="term" value="P:DNA damage response"/>
    <property type="evidence" value="ECO:0007669"/>
    <property type="project" value="TreeGrafter"/>
</dbReference>
<accession>A0A6J7AJ57</accession>
<protein>
    <submittedName>
        <fullName evidence="1">Unannotated protein</fullName>
    </submittedName>
</protein>
<sequence>MKTKSFRTIAALTIAISLIGGTALAMPAMAVETTSRYISVSATGTTMVVPDAVRINATVSVLSKTSKDALSTSSSTATLVRRALTANKIATKDVATQSVSINPEYSYPQDGSAPVLTGYRASQSFNITVREASTAGAVVDAIVTAGGDNLQLNGVGPFVLNDDKATDVARSYAVGRAKAKAVSYAKLLGVKLGKVIFLEETSTPTIYPIYSVSAKAEDSATQIDLGEQKVTVSVSVRWSIG</sequence>
<dbReference type="PANTHER" id="PTHR34387">
    <property type="entry name" value="SLR1258 PROTEIN"/>
    <property type="match status" value="1"/>
</dbReference>
<organism evidence="1">
    <name type="scientific">freshwater metagenome</name>
    <dbReference type="NCBI Taxonomy" id="449393"/>
    <lineage>
        <taxon>unclassified sequences</taxon>
        <taxon>metagenomes</taxon>
        <taxon>ecological metagenomes</taxon>
    </lineage>
</organism>
<dbReference type="AlphaFoldDB" id="A0A6J7AJ57"/>
<dbReference type="EMBL" id="CAFABF010000089">
    <property type="protein sequence ID" value="CAB4832825.1"/>
    <property type="molecule type" value="Genomic_DNA"/>
</dbReference>
<evidence type="ECO:0000313" key="1">
    <source>
        <dbReference type="EMBL" id="CAB4832825.1"/>
    </source>
</evidence>
<dbReference type="Gene3D" id="3.30.110.170">
    <property type="entry name" value="Protein of unknown function (DUF541), domain 1"/>
    <property type="match status" value="1"/>
</dbReference>
<dbReference type="PANTHER" id="PTHR34387:SF1">
    <property type="entry name" value="PERIPLASMIC IMMUNOGENIC PROTEIN"/>
    <property type="match status" value="1"/>
</dbReference>
<name>A0A6J7AJ57_9ZZZZ</name>
<dbReference type="Pfam" id="PF04402">
    <property type="entry name" value="SIMPL"/>
    <property type="match status" value="1"/>
</dbReference>
<dbReference type="Gene3D" id="3.30.70.2970">
    <property type="entry name" value="Protein of unknown function (DUF541), domain 2"/>
    <property type="match status" value="1"/>
</dbReference>